<protein>
    <submittedName>
        <fullName evidence="2">Uncharacterized protein</fullName>
    </submittedName>
</protein>
<feature type="compositionally biased region" description="Polar residues" evidence="1">
    <location>
        <begin position="576"/>
        <end position="587"/>
    </location>
</feature>
<feature type="compositionally biased region" description="Low complexity" evidence="1">
    <location>
        <begin position="266"/>
        <end position="280"/>
    </location>
</feature>
<dbReference type="RefSeq" id="XP_035345020.1">
    <property type="nucleotide sequence ID" value="XM_035489127.1"/>
</dbReference>
<proteinExistence type="predicted"/>
<dbReference type="GeneID" id="55993466"/>
<reference evidence="3" key="1">
    <citation type="submission" date="2020-06" db="EMBL/GenBank/DDBJ databases">
        <title>A chromosome-scale genome assembly of Talaromyces rugulosus W13939.</title>
        <authorList>
            <person name="Wang B."/>
            <person name="Guo L."/>
            <person name="Ye K."/>
            <person name="Wang L."/>
        </authorList>
    </citation>
    <scope>NUCLEOTIDE SEQUENCE [LARGE SCALE GENOMIC DNA]</scope>
    <source>
        <strain evidence="3">W13939</strain>
    </source>
</reference>
<feature type="region of interest" description="Disordered" evidence="1">
    <location>
        <begin position="448"/>
        <end position="467"/>
    </location>
</feature>
<keyword evidence="3" id="KW-1185">Reference proteome</keyword>
<name>A0A7H8QXP0_TALRU</name>
<evidence type="ECO:0000256" key="1">
    <source>
        <dbReference type="SAM" id="MobiDB-lite"/>
    </source>
</evidence>
<feature type="region of interest" description="Disordered" evidence="1">
    <location>
        <begin position="178"/>
        <end position="208"/>
    </location>
</feature>
<feature type="compositionally biased region" description="Polar residues" evidence="1">
    <location>
        <begin position="84"/>
        <end position="95"/>
    </location>
</feature>
<organism evidence="2 3">
    <name type="scientific">Talaromyces rugulosus</name>
    <name type="common">Penicillium rugulosum</name>
    <dbReference type="NCBI Taxonomy" id="121627"/>
    <lineage>
        <taxon>Eukaryota</taxon>
        <taxon>Fungi</taxon>
        <taxon>Dikarya</taxon>
        <taxon>Ascomycota</taxon>
        <taxon>Pezizomycotina</taxon>
        <taxon>Eurotiomycetes</taxon>
        <taxon>Eurotiomycetidae</taxon>
        <taxon>Eurotiales</taxon>
        <taxon>Trichocomaceae</taxon>
        <taxon>Talaromyces</taxon>
        <taxon>Talaromyces sect. Islandici</taxon>
    </lineage>
</organism>
<dbReference type="AlphaFoldDB" id="A0A7H8QXP0"/>
<feature type="compositionally biased region" description="Low complexity" evidence="1">
    <location>
        <begin position="239"/>
        <end position="250"/>
    </location>
</feature>
<gene>
    <name evidence="2" type="ORF">TRUGW13939_05970</name>
</gene>
<evidence type="ECO:0000313" key="2">
    <source>
        <dbReference type="EMBL" id="QKX58842.1"/>
    </source>
</evidence>
<dbReference type="KEGG" id="trg:TRUGW13939_05970"/>
<feature type="compositionally biased region" description="Polar residues" evidence="1">
    <location>
        <begin position="401"/>
        <end position="413"/>
    </location>
</feature>
<feature type="compositionally biased region" description="Acidic residues" evidence="1">
    <location>
        <begin position="96"/>
        <end position="128"/>
    </location>
</feature>
<feature type="region of interest" description="Disordered" evidence="1">
    <location>
        <begin position="234"/>
        <end position="284"/>
    </location>
</feature>
<feature type="region of interest" description="Disordered" evidence="1">
    <location>
        <begin position="560"/>
        <end position="594"/>
    </location>
</feature>
<feature type="region of interest" description="Disordered" evidence="1">
    <location>
        <begin position="1"/>
        <end position="152"/>
    </location>
</feature>
<accession>A0A7H8QXP0</accession>
<feature type="compositionally biased region" description="Basic and acidic residues" evidence="1">
    <location>
        <begin position="59"/>
        <end position="68"/>
    </location>
</feature>
<feature type="compositionally biased region" description="Basic and acidic residues" evidence="1">
    <location>
        <begin position="129"/>
        <end position="138"/>
    </location>
</feature>
<sequence>MAFRLPTQAPASARRYSTAERPSLEIELPPTTTQFEEDDDSKEWVLFSPSQAASTTARTRSDSTEKTARTAGGLSRLSDFGSFNAGTTTNIGSDEQGSEDDALDEDEEEEDEDDEDDEDGATELDSLDEGLRDFRESNLPDNSHPVLPAHDGLGSFHASGQLAQEHLWQFEQYNPRRQAVHARRQQQQQQQQHLETVDEQESSGADRERWQRIEKWRTDQGRILLQEIERETKRRQRRSSLAATASSRVSGTEVLDSISETNPVDSSQLSSSTETASSHGDSPEESFWRRVTRKVIRDLIGINDSILSVILGEALVEDVDLSQSTERDSRTSTHGIEDAIRDVPITASSDDNIWQEKLIQRITRELGILVHQMWEYPGAFSTYLGADNPADFYAGMPVKPSESTLRSRTPRQQTEADESNAWSTMSPHFTPTLRDPATVEHAAQWGIEDDEINTEQSRVAREQPVSESAHLKEDHDYWESDLDVAMVFRYLKNRFRRNDTTTNNSTTTTTRAIYREQDASSRAAVIRQHHPLVARAHAQRSHQARQSAVVLRAQFPAAPGIQTPTSPISRHRFRRPSSSCASQSTRVSAKRLGSGSSRHYWDIGGSVGSGSAVVSVGGVGTWGEA</sequence>
<dbReference type="OrthoDB" id="5402147at2759"/>
<dbReference type="EMBL" id="CP055900">
    <property type="protein sequence ID" value="QKX58842.1"/>
    <property type="molecule type" value="Genomic_DNA"/>
</dbReference>
<feature type="region of interest" description="Disordered" evidence="1">
    <location>
        <begin position="400"/>
        <end position="427"/>
    </location>
</feature>
<dbReference type="Proteomes" id="UP000509510">
    <property type="component" value="Chromosome III"/>
</dbReference>
<evidence type="ECO:0000313" key="3">
    <source>
        <dbReference type="Proteomes" id="UP000509510"/>
    </source>
</evidence>